<evidence type="ECO:0000313" key="1">
    <source>
        <dbReference type="EMBL" id="AFJ48495.1"/>
    </source>
</evidence>
<dbReference type="Proteomes" id="UP000001955">
    <property type="component" value="Chromosome"/>
</dbReference>
<proteinExistence type="predicted"/>
<accession>K6W0W8</accession>
<organism evidence="1 2">
    <name type="scientific">Shimwellia blattae (strain ATCC 29907 / DSM 4481 / JCM 1650 / NBRC 105725 / CDC 9005-74)</name>
    <name type="common">Escherichia blattae</name>
    <dbReference type="NCBI Taxonomy" id="630626"/>
    <lineage>
        <taxon>Bacteria</taxon>
        <taxon>Pseudomonadati</taxon>
        <taxon>Pseudomonadota</taxon>
        <taxon>Gammaproteobacteria</taxon>
        <taxon>Enterobacterales</taxon>
        <taxon>Enterobacteriaceae</taxon>
        <taxon>Shimwellia</taxon>
    </lineage>
</organism>
<dbReference type="RefSeq" id="WP_002444124.1">
    <property type="nucleotide sequence ID" value="NC_017910.1"/>
</dbReference>
<sequence length="230" mass="25287">MTVSGKKESLSSHAMLSAEVVALYGSELSLTAKNRVQDDYRALFAADNFGLAERPPLYHPFNKVTALQAARRLRLLGELPYVERCDVIDFLKAQGAEDHGARAMFEAGEREAQRNWLFMPGAADSVVRQRALLAYRQMKFISGLAGEEAISACLARLADNREYLRQHLGRPPGDYDMLLHYPEIEQLRHNAIASALEALDNGQPVADIADRLGKALVLCPQPAHCTGGVG</sequence>
<dbReference type="HOGENOM" id="CLU_1204126_0_0_6"/>
<dbReference type="AlphaFoldDB" id="I2BD91"/>
<protein>
    <submittedName>
        <fullName evidence="1">Uncharacterized protein</fullName>
    </submittedName>
</protein>
<accession>I2BD91</accession>
<dbReference type="EMBL" id="CP001560">
    <property type="protein sequence ID" value="AFJ48495.1"/>
    <property type="molecule type" value="Genomic_DNA"/>
</dbReference>
<keyword evidence="2" id="KW-1185">Reference proteome</keyword>
<gene>
    <name evidence="1" type="ordered locus">EBL_c34350</name>
</gene>
<dbReference type="OrthoDB" id="9984697at2"/>
<dbReference type="KEGG" id="ebt:EBL_c34350"/>
<reference evidence="1 2" key="1">
    <citation type="journal article" date="2012" name="J. Bacteriol.">
        <title>Complete genome sequence of the B12-producing Shimwellia blattae strain DSM 4481, isolated from a cockroach.</title>
        <authorList>
            <person name="Brzuszkiewicz E."/>
            <person name="Waschkowitz T."/>
            <person name="Wiezer A."/>
            <person name="Daniel R."/>
        </authorList>
    </citation>
    <scope>NUCLEOTIDE SEQUENCE [LARGE SCALE GENOMIC DNA]</scope>
    <source>
        <strain evidence="2">ATCC 29907 / DSM 4481 / JCM 1650 / NBRC 105725 / CDC 9005-74</strain>
    </source>
</reference>
<evidence type="ECO:0000313" key="2">
    <source>
        <dbReference type="Proteomes" id="UP000001955"/>
    </source>
</evidence>
<name>I2BD91_SHIBC</name>